<keyword evidence="2" id="KW-0472">Membrane</keyword>
<gene>
    <name evidence="3" type="ORF">LEMA_P048010.1</name>
</gene>
<organism evidence="4">
    <name type="scientific">Leptosphaeria maculans (strain JN3 / isolate v23.1.3 / race Av1-4-5-6-7-8)</name>
    <name type="common">Blackleg fungus</name>
    <name type="synonym">Phoma lingam</name>
    <dbReference type="NCBI Taxonomy" id="985895"/>
    <lineage>
        <taxon>Eukaryota</taxon>
        <taxon>Fungi</taxon>
        <taxon>Dikarya</taxon>
        <taxon>Ascomycota</taxon>
        <taxon>Pezizomycotina</taxon>
        <taxon>Dothideomycetes</taxon>
        <taxon>Pleosporomycetidae</taxon>
        <taxon>Pleosporales</taxon>
        <taxon>Pleosporineae</taxon>
        <taxon>Leptosphaeriaceae</taxon>
        <taxon>Plenodomus</taxon>
        <taxon>Plenodomus lingam/Leptosphaeria maculans species complex</taxon>
    </lineage>
</organism>
<evidence type="ECO:0000256" key="1">
    <source>
        <dbReference type="SAM" id="MobiDB-lite"/>
    </source>
</evidence>
<feature type="compositionally biased region" description="Polar residues" evidence="1">
    <location>
        <begin position="66"/>
        <end position="76"/>
    </location>
</feature>
<dbReference type="OrthoDB" id="5985073at2759"/>
<feature type="compositionally biased region" description="Polar residues" evidence="1">
    <location>
        <begin position="356"/>
        <end position="380"/>
    </location>
</feature>
<name>E5R5C5_LEPMJ</name>
<proteinExistence type="predicted"/>
<feature type="transmembrane region" description="Helical" evidence="2">
    <location>
        <begin position="394"/>
        <end position="417"/>
    </location>
</feature>
<accession>E5R5C5</accession>
<evidence type="ECO:0000256" key="2">
    <source>
        <dbReference type="SAM" id="Phobius"/>
    </source>
</evidence>
<dbReference type="PANTHER" id="PTHR16861">
    <property type="entry name" value="GLYCOPROTEIN 38"/>
    <property type="match status" value="1"/>
</dbReference>
<dbReference type="STRING" id="985895.E5R5C5"/>
<dbReference type="InParanoid" id="E5R5C5"/>
<reference evidence="4" key="1">
    <citation type="journal article" date="2011" name="Nat. Commun.">
        <title>Effector diversification within compartments of the Leptosphaeria maculans genome affected by Repeat-Induced Point mutations.</title>
        <authorList>
            <person name="Rouxel T."/>
            <person name="Grandaubert J."/>
            <person name="Hane J.K."/>
            <person name="Hoede C."/>
            <person name="van de Wouw A.P."/>
            <person name="Couloux A."/>
            <person name="Dominguez V."/>
            <person name="Anthouard V."/>
            <person name="Bally P."/>
            <person name="Bourras S."/>
            <person name="Cozijnsen A.J."/>
            <person name="Ciuffetti L.M."/>
            <person name="Degrave A."/>
            <person name="Dilmaghani A."/>
            <person name="Duret L."/>
            <person name="Fudal I."/>
            <person name="Goodwin S.B."/>
            <person name="Gout L."/>
            <person name="Glaser N."/>
            <person name="Linglin J."/>
            <person name="Kema G.H.J."/>
            <person name="Lapalu N."/>
            <person name="Lawrence C.B."/>
            <person name="May K."/>
            <person name="Meyer M."/>
            <person name="Ollivier B."/>
            <person name="Poulain J."/>
            <person name="Schoch C.L."/>
            <person name="Simon A."/>
            <person name="Spatafora J.W."/>
            <person name="Stachowiak A."/>
            <person name="Turgeon B.G."/>
            <person name="Tyler B.M."/>
            <person name="Vincent D."/>
            <person name="Weissenbach J."/>
            <person name="Amselem J."/>
            <person name="Quesneville H."/>
            <person name="Oliver R.P."/>
            <person name="Wincker P."/>
            <person name="Balesdent M.-H."/>
            <person name="Howlett B.J."/>
        </authorList>
    </citation>
    <scope>NUCLEOTIDE SEQUENCE [LARGE SCALE GENOMIC DNA]</scope>
    <source>
        <strain evidence="4">JN3 / isolate v23.1.3 / race Av1-4-5-6-7-8</strain>
    </source>
</reference>
<dbReference type="PANTHER" id="PTHR16861:SF4">
    <property type="entry name" value="SH3 DOMAIN PROTEIN (AFU_ORTHOLOGUE AFUA_1G13610)"/>
    <property type="match status" value="1"/>
</dbReference>
<feature type="region of interest" description="Disordered" evidence="1">
    <location>
        <begin position="354"/>
        <end position="390"/>
    </location>
</feature>
<keyword evidence="2" id="KW-0812">Transmembrane</keyword>
<evidence type="ECO:0000313" key="3">
    <source>
        <dbReference type="EMBL" id="CBX92095.1"/>
    </source>
</evidence>
<protein>
    <submittedName>
        <fullName evidence="3">Predicted protein</fullName>
    </submittedName>
</protein>
<feature type="compositionally biased region" description="Polar residues" evidence="1">
    <location>
        <begin position="488"/>
        <end position="499"/>
    </location>
</feature>
<dbReference type="eggNOG" id="ENOG502SP9Z">
    <property type="taxonomic scope" value="Eukaryota"/>
</dbReference>
<dbReference type="AlphaFoldDB" id="E5R5C5"/>
<dbReference type="EMBL" id="FP929083">
    <property type="protein sequence ID" value="CBX92095.1"/>
    <property type="molecule type" value="Genomic_DNA"/>
</dbReference>
<dbReference type="HOGENOM" id="CLU_546375_0_0_1"/>
<dbReference type="VEuPathDB" id="FungiDB:LEMA_P048010.1"/>
<evidence type="ECO:0000313" key="4">
    <source>
        <dbReference type="Proteomes" id="UP000002668"/>
    </source>
</evidence>
<feature type="region of interest" description="Disordered" evidence="1">
    <location>
        <begin position="444"/>
        <end position="499"/>
    </location>
</feature>
<keyword evidence="4" id="KW-1185">Reference proteome</keyword>
<sequence length="499" mass="53877">MHCYERVLLVFWEINRQPAGKRSPLCVRDGWGFADKWEYKSGAPKAEFQLANSTLNPHTHTHTHTPSVLSKQSTASSEVEQTDIEIMLRLNTSGSRALLPSRCTELKLSGTQDRLRPPTGLWFTGSSSYWPFGHALNSIYELAPPILIATPSVKKSCKMRNNALQARQTMATSTSSSVVQPTITLALSTTFTPAASCSSNKLTLLPPPGFFIWANEPVPHGNTTVTNCYPPEFLESYTSTTSKEFGSSIVPVMSPLVCPANFCTVRGTNDNYIACCPSGYSFADPATPSIRDRPYYGGTCYSNFVLSQTVTVTRYDEEGRTHVEPWVETTTTDQAFAHPIDGFAPTFPTLGCPGDATSSMSGSNSTAVPSSSGGPNPATGSDSSRDSSKMSSGAIAGAVVGSIAGLIAIIAIVVLLLQRRRKQQQSEHTQEAYQFADDVSKHHYEKDSQAAVAEIGDSSRTYELESPPAQTDSEPVYEMPSDRPSQGPGPNSSAQDKSQ</sequence>
<feature type="region of interest" description="Disordered" evidence="1">
    <location>
        <begin position="56"/>
        <end position="76"/>
    </location>
</feature>
<dbReference type="Proteomes" id="UP000002668">
    <property type="component" value="Genome"/>
</dbReference>
<keyword evidence="2" id="KW-1133">Transmembrane helix</keyword>